<reference evidence="2 3" key="1">
    <citation type="journal article" date="2015" name="Nature">
        <title>rRNA introns, odd ribosomes, and small enigmatic genomes across a large radiation of phyla.</title>
        <authorList>
            <person name="Brown C.T."/>
            <person name="Hug L.A."/>
            <person name="Thomas B.C."/>
            <person name="Sharon I."/>
            <person name="Castelle C.J."/>
            <person name="Singh A."/>
            <person name="Wilkins M.J."/>
            <person name="Williams K.H."/>
            <person name="Banfield J.F."/>
        </authorList>
    </citation>
    <scope>NUCLEOTIDE SEQUENCE [LARGE SCALE GENOMIC DNA]</scope>
</reference>
<keyword evidence="1" id="KW-1133">Transmembrane helix</keyword>
<feature type="transmembrane region" description="Helical" evidence="1">
    <location>
        <begin position="148"/>
        <end position="168"/>
    </location>
</feature>
<proteinExistence type="predicted"/>
<evidence type="ECO:0000313" key="2">
    <source>
        <dbReference type="EMBL" id="KKU77201.1"/>
    </source>
</evidence>
<dbReference type="AlphaFoldDB" id="A0A0G1T5Z3"/>
<keyword evidence="1" id="KW-0472">Membrane</keyword>
<sequence length="519" mass="57016">MTPKNPSYRIRKIAVGKSDEVALVVEKIIDSDAKEIVLSIPRFSRLAESLANFHLIGRESKLLRKKIIIESVDDKVVELANLAGMESLNPILSRSRRQFYDIVSARQSREDAAEEVIEKKKLVESVKRKHLKLPRLPSFKFKFGGKKVVWAGAVVGVLIVVILFAQTLPRAEITLAMVKTPWTYNDSVLAEKSVAADSAIVGIPSQIFNQSGALQLSFPATGKKTVQQKATGKITIYNAYSSDPQPLVAATRFLTPDGKIFRLTKSVTVTGAKISEGKIIPSTIEASVIADQAGEAYNIAPVNYFSIPGFQGTPKYQAFYGESKEPMTGGFIGEVAFPTDTDVKAGTAQISESIKKTLTGKIAEQIPKDFKIIDGANKFSMTKLDVSTQTDDKKNFMVSAEAQTSVIAFKEADLLAALKKRIENELKEDYVIKSFTIEYGKARADFAIGRLSFPIKFDANISRTIDIEGLKDKVKGMVESDLRSLISALPEVKSAEISLWPFWVSRVPGAISRIKITVD</sequence>
<comment type="caution">
    <text evidence="2">The sequence shown here is derived from an EMBL/GenBank/DDBJ whole genome shotgun (WGS) entry which is preliminary data.</text>
</comment>
<evidence type="ECO:0000313" key="3">
    <source>
        <dbReference type="Proteomes" id="UP000034682"/>
    </source>
</evidence>
<organism evidence="2 3">
    <name type="scientific">Candidatus Giovannonibacteria bacterium GW2011_GWB1_47_6b</name>
    <dbReference type="NCBI Taxonomy" id="1618655"/>
    <lineage>
        <taxon>Bacteria</taxon>
        <taxon>Candidatus Giovannoniibacteriota</taxon>
    </lineage>
</organism>
<gene>
    <name evidence="2" type="ORF">UY02_C0005G0017</name>
</gene>
<protein>
    <recommendedName>
        <fullName evidence="4">Baseplate protein J-like domain-containing protein</fullName>
    </recommendedName>
</protein>
<dbReference type="Proteomes" id="UP000034682">
    <property type="component" value="Unassembled WGS sequence"/>
</dbReference>
<name>A0A0G1T5Z3_9BACT</name>
<accession>A0A0G1T5Z3</accession>
<evidence type="ECO:0008006" key="4">
    <source>
        <dbReference type="Google" id="ProtNLM"/>
    </source>
</evidence>
<evidence type="ECO:0000256" key="1">
    <source>
        <dbReference type="SAM" id="Phobius"/>
    </source>
</evidence>
<keyword evidence="1" id="KW-0812">Transmembrane</keyword>
<dbReference type="EMBL" id="LCOK01000005">
    <property type="protein sequence ID" value="KKU77201.1"/>
    <property type="molecule type" value="Genomic_DNA"/>
</dbReference>